<comment type="caution">
    <text evidence="1">The sequence shown here is derived from an EMBL/GenBank/DDBJ whole genome shotgun (WGS) entry which is preliminary data.</text>
</comment>
<dbReference type="Proteomes" id="UP000053331">
    <property type="component" value="Unassembled WGS sequence"/>
</dbReference>
<proteinExistence type="predicted"/>
<reference evidence="1 2" key="1">
    <citation type="journal article" date="2015" name="Genome Announc.">
        <title>Draft genome sequence of a Halorubrum H3 strain isolated from the burlinskoye salt lake (Altai Krai, Russia).</title>
        <authorList>
            <person name="Rozanov A.S."/>
            <person name="Bryanskaya A.V."/>
            <person name="Malup T.K."/>
            <person name="Kotenko A.V."/>
            <person name="Peltek S.E."/>
        </authorList>
    </citation>
    <scope>NUCLEOTIDE SEQUENCE [LARGE SCALE GENOMIC DNA]</scope>
    <source>
        <strain evidence="1 2">H3</strain>
    </source>
</reference>
<evidence type="ECO:0000313" key="2">
    <source>
        <dbReference type="Proteomes" id="UP000053331"/>
    </source>
</evidence>
<evidence type="ECO:0000313" key="1">
    <source>
        <dbReference type="EMBL" id="KDS91607.1"/>
    </source>
</evidence>
<accession>A0A081EW19</accession>
<organism evidence="1 2">
    <name type="scientific">Halorubrum saccharovorum</name>
    <dbReference type="NCBI Taxonomy" id="2248"/>
    <lineage>
        <taxon>Archaea</taxon>
        <taxon>Methanobacteriati</taxon>
        <taxon>Methanobacteriota</taxon>
        <taxon>Stenosarchaea group</taxon>
        <taxon>Halobacteria</taxon>
        <taxon>Halobacteriales</taxon>
        <taxon>Haloferacaceae</taxon>
        <taxon>Halorubrum</taxon>
    </lineage>
</organism>
<dbReference type="AlphaFoldDB" id="A0A081EW19"/>
<dbReference type="EMBL" id="JNFH02000011">
    <property type="protein sequence ID" value="KDS91607.1"/>
    <property type="molecule type" value="Genomic_DNA"/>
</dbReference>
<protein>
    <submittedName>
        <fullName evidence="1">Uncharacterized protein</fullName>
    </submittedName>
</protein>
<keyword evidence="2" id="KW-1185">Reference proteome</keyword>
<name>A0A081EW19_9EURY</name>
<gene>
    <name evidence="1" type="ORF">FK85_00345</name>
</gene>
<sequence>MSVSMKIYANLDQLWYHLLSSERPTNLKFPPLYDCVEFFDLYRWIRFVVYPFAFWKVVLDF</sequence>